<proteinExistence type="predicted"/>
<accession>A0AAV4YBI6</accession>
<feature type="non-terminal residue" evidence="1">
    <location>
        <position position="29"/>
    </location>
</feature>
<gene>
    <name evidence="1" type="ORF">CEXT_436811</name>
</gene>
<evidence type="ECO:0000313" key="1">
    <source>
        <dbReference type="EMBL" id="GIZ04861.1"/>
    </source>
</evidence>
<sequence>MTVCERYLKLGCSSMDFYYITKKVSPPSK</sequence>
<dbReference type="Proteomes" id="UP001054945">
    <property type="component" value="Unassembled WGS sequence"/>
</dbReference>
<keyword evidence="2" id="KW-1185">Reference proteome</keyword>
<dbReference type="AlphaFoldDB" id="A0AAV4YBI6"/>
<organism evidence="1 2">
    <name type="scientific">Caerostris extrusa</name>
    <name type="common">Bark spider</name>
    <name type="synonym">Caerostris bankana</name>
    <dbReference type="NCBI Taxonomy" id="172846"/>
    <lineage>
        <taxon>Eukaryota</taxon>
        <taxon>Metazoa</taxon>
        <taxon>Ecdysozoa</taxon>
        <taxon>Arthropoda</taxon>
        <taxon>Chelicerata</taxon>
        <taxon>Arachnida</taxon>
        <taxon>Araneae</taxon>
        <taxon>Araneomorphae</taxon>
        <taxon>Entelegynae</taxon>
        <taxon>Araneoidea</taxon>
        <taxon>Araneidae</taxon>
        <taxon>Caerostris</taxon>
    </lineage>
</organism>
<evidence type="ECO:0000313" key="2">
    <source>
        <dbReference type="Proteomes" id="UP001054945"/>
    </source>
</evidence>
<name>A0AAV4YBI6_CAEEX</name>
<comment type="caution">
    <text evidence="1">The sequence shown here is derived from an EMBL/GenBank/DDBJ whole genome shotgun (WGS) entry which is preliminary data.</text>
</comment>
<protein>
    <submittedName>
        <fullName evidence="1">Uncharacterized protein</fullName>
    </submittedName>
</protein>
<dbReference type="EMBL" id="BPLR01019157">
    <property type="protein sequence ID" value="GIZ04861.1"/>
    <property type="molecule type" value="Genomic_DNA"/>
</dbReference>
<reference evidence="1 2" key="1">
    <citation type="submission" date="2021-06" db="EMBL/GenBank/DDBJ databases">
        <title>Caerostris extrusa draft genome.</title>
        <authorList>
            <person name="Kono N."/>
            <person name="Arakawa K."/>
        </authorList>
    </citation>
    <scope>NUCLEOTIDE SEQUENCE [LARGE SCALE GENOMIC DNA]</scope>
</reference>